<evidence type="ECO:0000313" key="6">
    <source>
        <dbReference type="EMBL" id="OJJ08513.1"/>
    </source>
</evidence>
<keyword evidence="4" id="KW-0479">Metal-binding</keyword>
<dbReference type="FunFam" id="3.30.70.360:FF:000001">
    <property type="entry name" value="N-acetyldiaminopimelate deacetylase"/>
    <property type="match status" value="1"/>
</dbReference>
<sequence length="427" mass="46229">MGPSKSFQSILDKHRPDMKTYESIYRDFHQNPELSTLENETSAKIVKHLKSISQDLDIRTGIGGNGLIAIYKNGSGPTILLRSDMDGLPIEEETGLEYASKKRMTDATDNVEKPVMHACGHDAHMTCNIGAAETLLKAKDEWSGTIIFLFQPAEEIARGAQAMVEDGLFGSKHNCPIPDVLLGQHVFPLPPGKVVTKAGTVMSAADSFRITIYGKGGHGSMPDLCVDPVVVGSSIVMKLQTIVSREMPPSESAVVTVASFHSGATANVISNQAVLQLNVRTVSEHSRKVAVDAVYRIVKGECQMARCPKEPLFERLSQYPLSINDAGLSEKVQESFTNHFGDQHQVLEAPFAGSEDFSNLATAINKPSFFWGWSATHPDTWKKYEDGTLDQLPSNHSSSFTTGIPGALVTGIDAMVVAALTFVGKSP</sequence>
<dbReference type="PIRSF" id="PIRSF005962">
    <property type="entry name" value="Pept_M20D_amidohydro"/>
    <property type="match status" value="1"/>
</dbReference>
<organism evidence="6 7">
    <name type="scientific">Aspergillus versicolor CBS 583.65</name>
    <dbReference type="NCBI Taxonomy" id="1036611"/>
    <lineage>
        <taxon>Eukaryota</taxon>
        <taxon>Fungi</taxon>
        <taxon>Dikarya</taxon>
        <taxon>Ascomycota</taxon>
        <taxon>Pezizomycotina</taxon>
        <taxon>Eurotiomycetes</taxon>
        <taxon>Eurotiomycetidae</taxon>
        <taxon>Eurotiales</taxon>
        <taxon>Aspergillaceae</taxon>
        <taxon>Aspergillus</taxon>
        <taxon>Aspergillus subgen. Nidulantes</taxon>
    </lineage>
</organism>
<dbReference type="Gene3D" id="3.40.630.10">
    <property type="entry name" value="Zn peptidases"/>
    <property type="match status" value="1"/>
</dbReference>
<feature type="binding site" evidence="4">
    <location>
        <position position="185"/>
    </location>
    <ligand>
        <name>Mn(2+)</name>
        <dbReference type="ChEBI" id="CHEBI:29035"/>
        <label>2</label>
    </ligand>
</feature>
<dbReference type="VEuPathDB" id="FungiDB:ASPVEDRAFT_47662"/>
<dbReference type="InterPro" id="IPR036264">
    <property type="entry name" value="Bact_exopeptidase_dim_dom"/>
</dbReference>
<dbReference type="GO" id="GO:0046872">
    <property type="term" value="F:metal ion binding"/>
    <property type="evidence" value="ECO:0007669"/>
    <property type="project" value="UniProtKB-KW"/>
</dbReference>
<evidence type="ECO:0000313" key="7">
    <source>
        <dbReference type="Proteomes" id="UP000184073"/>
    </source>
</evidence>
<gene>
    <name evidence="6" type="ORF">ASPVEDRAFT_47662</name>
</gene>
<comment type="cofactor">
    <cofactor evidence="4">
        <name>Mn(2+)</name>
        <dbReference type="ChEBI" id="CHEBI:29035"/>
    </cofactor>
    <text evidence="4">The Mn(2+) ion enhances activity.</text>
</comment>
<evidence type="ECO:0000259" key="5">
    <source>
        <dbReference type="Pfam" id="PF07687"/>
    </source>
</evidence>
<dbReference type="Pfam" id="PF07687">
    <property type="entry name" value="M20_dimer"/>
    <property type="match status" value="1"/>
</dbReference>
<dbReference type="STRING" id="1036611.A0A1L9Q405"/>
<keyword evidence="4" id="KW-0464">Manganese</keyword>
<comment type="similarity">
    <text evidence="2">Belongs to the peptidase M20A family.</text>
</comment>
<evidence type="ECO:0000256" key="2">
    <source>
        <dbReference type="ARBA" id="ARBA00006247"/>
    </source>
</evidence>
<dbReference type="SUPFAM" id="SSF55031">
    <property type="entry name" value="Bacterial exopeptidase dimerisation domain"/>
    <property type="match status" value="1"/>
</dbReference>
<dbReference type="GO" id="GO:0016787">
    <property type="term" value="F:hydrolase activity"/>
    <property type="evidence" value="ECO:0007669"/>
    <property type="project" value="UniProtKB-KW"/>
</dbReference>
<accession>A0A1L9Q405</accession>
<dbReference type="EMBL" id="KV878140">
    <property type="protein sequence ID" value="OJJ08513.1"/>
    <property type="molecule type" value="Genomic_DNA"/>
</dbReference>
<feature type="binding site" evidence="4">
    <location>
        <position position="121"/>
    </location>
    <ligand>
        <name>Mn(2+)</name>
        <dbReference type="ChEBI" id="CHEBI:29035"/>
        <label>2</label>
    </ligand>
</feature>
<reference evidence="7" key="1">
    <citation type="journal article" date="2017" name="Genome Biol.">
        <title>Comparative genomics reveals high biological diversity and specific adaptations in the industrially and medically important fungal genus Aspergillus.</title>
        <authorList>
            <person name="de Vries R.P."/>
            <person name="Riley R."/>
            <person name="Wiebenga A."/>
            <person name="Aguilar-Osorio G."/>
            <person name="Amillis S."/>
            <person name="Uchima C.A."/>
            <person name="Anderluh G."/>
            <person name="Asadollahi M."/>
            <person name="Askin M."/>
            <person name="Barry K."/>
            <person name="Battaglia E."/>
            <person name="Bayram O."/>
            <person name="Benocci T."/>
            <person name="Braus-Stromeyer S.A."/>
            <person name="Caldana C."/>
            <person name="Canovas D."/>
            <person name="Cerqueira G.C."/>
            <person name="Chen F."/>
            <person name="Chen W."/>
            <person name="Choi C."/>
            <person name="Clum A."/>
            <person name="Dos Santos R.A."/>
            <person name="Damasio A.R."/>
            <person name="Diallinas G."/>
            <person name="Emri T."/>
            <person name="Fekete E."/>
            <person name="Flipphi M."/>
            <person name="Freyberg S."/>
            <person name="Gallo A."/>
            <person name="Gournas C."/>
            <person name="Habgood R."/>
            <person name="Hainaut M."/>
            <person name="Harispe M.L."/>
            <person name="Henrissat B."/>
            <person name="Hilden K.S."/>
            <person name="Hope R."/>
            <person name="Hossain A."/>
            <person name="Karabika E."/>
            <person name="Karaffa L."/>
            <person name="Karanyi Z."/>
            <person name="Krasevec N."/>
            <person name="Kuo A."/>
            <person name="Kusch H."/>
            <person name="LaButti K."/>
            <person name="Lagendijk E.L."/>
            <person name="Lapidus A."/>
            <person name="Levasseur A."/>
            <person name="Lindquist E."/>
            <person name="Lipzen A."/>
            <person name="Logrieco A.F."/>
            <person name="MacCabe A."/>
            <person name="Maekelae M.R."/>
            <person name="Malavazi I."/>
            <person name="Melin P."/>
            <person name="Meyer V."/>
            <person name="Mielnichuk N."/>
            <person name="Miskei M."/>
            <person name="Molnar A.P."/>
            <person name="Mule G."/>
            <person name="Ngan C.Y."/>
            <person name="Orejas M."/>
            <person name="Orosz E."/>
            <person name="Ouedraogo J.P."/>
            <person name="Overkamp K.M."/>
            <person name="Park H.-S."/>
            <person name="Perrone G."/>
            <person name="Piumi F."/>
            <person name="Punt P.J."/>
            <person name="Ram A.F."/>
            <person name="Ramon A."/>
            <person name="Rauscher S."/>
            <person name="Record E."/>
            <person name="Riano-Pachon D.M."/>
            <person name="Robert V."/>
            <person name="Roehrig J."/>
            <person name="Ruller R."/>
            <person name="Salamov A."/>
            <person name="Salih N.S."/>
            <person name="Samson R.A."/>
            <person name="Sandor E."/>
            <person name="Sanguinetti M."/>
            <person name="Schuetze T."/>
            <person name="Sepcic K."/>
            <person name="Shelest E."/>
            <person name="Sherlock G."/>
            <person name="Sophianopoulou V."/>
            <person name="Squina F.M."/>
            <person name="Sun H."/>
            <person name="Susca A."/>
            <person name="Todd R.B."/>
            <person name="Tsang A."/>
            <person name="Unkles S.E."/>
            <person name="van de Wiele N."/>
            <person name="van Rossen-Uffink D."/>
            <person name="Oliveira J.V."/>
            <person name="Vesth T.C."/>
            <person name="Visser J."/>
            <person name="Yu J.-H."/>
            <person name="Zhou M."/>
            <person name="Andersen M.R."/>
            <person name="Archer D.B."/>
            <person name="Baker S.E."/>
            <person name="Benoit I."/>
            <person name="Brakhage A.A."/>
            <person name="Braus G.H."/>
            <person name="Fischer R."/>
            <person name="Frisvad J.C."/>
            <person name="Goldman G.H."/>
            <person name="Houbraken J."/>
            <person name="Oakley B."/>
            <person name="Pocsi I."/>
            <person name="Scazzocchio C."/>
            <person name="Seiboth B."/>
            <person name="vanKuyk P.A."/>
            <person name="Wortman J."/>
            <person name="Dyer P.S."/>
            <person name="Grigoriev I.V."/>
        </authorList>
    </citation>
    <scope>NUCLEOTIDE SEQUENCE [LARGE SCALE GENOMIC DNA]</scope>
    <source>
        <strain evidence="7">CBS 583.65</strain>
    </source>
</reference>
<evidence type="ECO:0000256" key="3">
    <source>
        <dbReference type="ARBA" id="ARBA00022801"/>
    </source>
</evidence>
<proteinExistence type="inferred from homology"/>
<dbReference type="Gene3D" id="3.30.70.360">
    <property type="match status" value="1"/>
</dbReference>
<feature type="binding site" evidence="4">
    <location>
        <position position="119"/>
    </location>
    <ligand>
        <name>Mn(2+)</name>
        <dbReference type="ChEBI" id="CHEBI:29035"/>
        <label>2</label>
    </ligand>
</feature>
<keyword evidence="7" id="KW-1185">Reference proteome</keyword>
<protein>
    <recommendedName>
        <fullName evidence="5">Peptidase M20 dimerisation domain-containing protein</fullName>
    </recommendedName>
</protein>
<dbReference type="Pfam" id="PF01546">
    <property type="entry name" value="Peptidase_M20"/>
    <property type="match status" value="1"/>
</dbReference>
<evidence type="ECO:0000256" key="1">
    <source>
        <dbReference type="ARBA" id="ARBA00006153"/>
    </source>
</evidence>
<dbReference type="NCBIfam" id="TIGR01891">
    <property type="entry name" value="amidohydrolases"/>
    <property type="match status" value="1"/>
</dbReference>
<dbReference type="GeneID" id="63729345"/>
<dbReference type="Proteomes" id="UP000184073">
    <property type="component" value="Unassembled WGS sequence"/>
</dbReference>
<feature type="binding site" evidence="4">
    <location>
        <position position="155"/>
    </location>
    <ligand>
        <name>Mn(2+)</name>
        <dbReference type="ChEBI" id="CHEBI:29035"/>
        <label>2</label>
    </ligand>
</feature>
<dbReference type="RefSeq" id="XP_040674275.1">
    <property type="nucleotide sequence ID" value="XM_040813834.1"/>
</dbReference>
<feature type="domain" description="Peptidase M20 dimerisation" evidence="5">
    <location>
        <begin position="207"/>
        <end position="300"/>
    </location>
</feature>
<comment type="similarity">
    <text evidence="1">Belongs to the peptidase M20 family.</text>
</comment>
<evidence type="ECO:0000256" key="4">
    <source>
        <dbReference type="PIRSR" id="PIRSR005962-1"/>
    </source>
</evidence>
<dbReference type="OrthoDB" id="6119954at2759"/>
<dbReference type="InterPro" id="IPR002933">
    <property type="entry name" value="Peptidase_M20"/>
</dbReference>
<dbReference type="PANTHER" id="PTHR11014:SF63">
    <property type="entry name" value="METALLOPEPTIDASE, PUTATIVE (AFU_ORTHOLOGUE AFUA_6G09600)-RELATED"/>
    <property type="match status" value="1"/>
</dbReference>
<dbReference type="SUPFAM" id="SSF53187">
    <property type="entry name" value="Zn-dependent exopeptidases"/>
    <property type="match status" value="1"/>
</dbReference>
<name>A0A1L9Q405_ASPVE</name>
<keyword evidence="3" id="KW-0378">Hydrolase</keyword>
<dbReference type="AlphaFoldDB" id="A0A1L9Q405"/>
<dbReference type="InterPro" id="IPR017439">
    <property type="entry name" value="Amidohydrolase"/>
</dbReference>
<dbReference type="InterPro" id="IPR011650">
    <property type="entry name" value="Peptidase_M20_dimer"/>
</dbReference>
<dbReference type="PANTHER" id="PTHR11014">
    <property type="entry name" value="PEPTIDASE M20 FAMILY MEMBER"/>
    <property type="match status" value="1"/>
</dbReference>